<proteinExistence type="predicted"/>
<feature type="compositionally biased region" description="Basic and acidic residues" evidence="1">
    <location>
        <begin position="675"/>
        <end position="689"/>
    </location>
</feature>
<name>A0A014PT83_9HYPO</name>
<feature type="region of interest" description="Disordered" evidence="1">
    <location>
        <begin position="671"/>
        <end position="746"/>
    </location>
</feature>
<dbReference type="EMBL" id="JELW01000008">
    <property type="protein sequence ID" value="EXV01491.1"/>
    <property type="molecule type" value="Genomic_DNA"/>
</dbReference>
<evidence type="ECO:0000256" key="1">
    <source>
        <dbReference type="SAM" id="MobiDB-lite"/>
    </source>
</evidence>
<sequence>MNPLPSRTEYRFNPFEPHPELDDVDISGLEDIDWNNNSDAFGMYAARGFAPPKTQTPSEVRHESQQRKKQISVSFNLLRAIVDRHEAKIQRRWEKKTRTQRLKLLLEAWPDMPATHRPDFAVFRKYSKQLQEAVAAQYRGCFIWPYINQEDLARPKTLPLLLNARARNHPSVFAAADGDVMQFGNLTMFLVPIFLNGYVMMLNGVTAENEYGRLVGWDEHDEAFDWMTSRKQFLPGEGLAILEAQSRLLEFLVSCCQQILHEIPAEELTSDVYPIEPEPPLKANNDPSGLASLATLAEEAPYRVPANLDLENIESLLAARASHAAEHIWALREDPSYFADELLEGKEHRQEILKDVDGKSHPTLKYPREKLLWARIIGSVVVESTLQLEMFLELRDQARELKALQKKWASKISPLKDLPEEYLQALLKFRHYLNQIAKGPLNQLKTAVPASPPMRNFFVRAVPESPTSSKIRLMQKPSVKVDKTTEHVLWLLRTLWEDDRTLFFCRLPVIVDELERLIQADQKARDLISPYVAFIIGDLSIVAECLRQLQVYQPWANGFENALVDREEGIKSEFAARMNTMGRVLSIRDENILKVVPFGDPSDNKFDYPVGRKRNKVNVDKLRSAETHLDIFWDNMDKLLYSHAGSLKGTALGQLLSKSWTLQRTPEWIEPAAGKNDRGNEVSQHRPEVPTKPFSNLFIGPDPPSARKEVLAGGTAKSKVKSRGTPVSVPENNSEVPADLGDARPDSQPTFLIDSRALKVFRIVFFDPTANTTPGEVAWNDFLHAMSSVGFGAQKLYGSVWHFQPTKLDVERSIQFHEPHPRGKIPFLTARRHGRRLSRAYGWFGGMFVLKDKAV</sequence>
<organism evidence="2 3">
    <name type="scientific">Metarhizium robertsii</name>
    <dbReference type="NCBI Taxonomy" id="568076"/>
    <lineage>
        <taxon>Eukaryota</taxon>
        <taxon>Fungi</taxon>
        <taxon>Dikarya</taxon>
        <taxon>Ascomycota</taxon>
        <taxon>Pezizomycotina</taxon>
        <taxon>Sordariomycetes</taxon>
        <taxon>Hypocreomycetidae</taxon>
        <taxon>Hypocreales</taxon>
        <taxon>Clavicipitaceae</taxon>
        <taxon>Metarhizium</taxon>
    </lineage>
</organism>
<dbReference type="Proteomes" id="UP000030151">
    <property type="component" value="Unassembled WGS sequence"/>
</dbReference>
<dbReference type="OrthoDB" id="2922289at2759"/>
<dbReference type="eggNOG" id="ENOG502QUCG">
    <property type="taxonomic scope" value="Eukaryota"/>
</dbReference>
<evidence type="ECO:0000313" key="3">
    <source>
        <dbReference type="Proteomes" id="UP000030151"/>
    </source>
</evidence>
<dbReference type="PANTHER" id="PTHR40788">
    <property type="entry name" value="CLR5 DOMAIN-CONTAINING PROTEIN-RELATED"/>
    <property type="match status" value="1"/>
</dbReference>
<accession>A0A014PT83</accession>
<protein>
    <submittedName>
        <fullName evidence="2">Uncharacterized protein</fullName>
    </submittedName>
</protein>
<reference evidence="2 3" key="1">
    <citation type="submission" date="2014-02" db="EMBL/GenBank/DDBJ databases">
        <title>The genome sequence of the entomopathogenic fungus Metarhizium robertsii ARSEF 2575.</title>
        <authorList>
            <person name="Giuliano Garisto Donzelli B."/>
            <person name="Roe B.A."/>
            <person name="Macmil S.L."/>
            <person name="Krasnoff S.B."/>
            <person name="Gibson D.M."/>
        </authorList>
    </citation>
    <scope>NUCLEOTIDE SEQUENCE [LARGE SCALE GENOMIC DNA]</scope>
    <source>
        <strain evidence="2 3">ARSEF 2575</strain>
    </source>
</reference>
<gene>
    <name evidence="2" type="ORF">X797_005587</name>
</gene>
<comment type="caution">
    <text evidence="2">The sequence shown here is derived from an EMBL/GenBank/DDBJ whole genome shotgun (WGS) entry which is preliminary data.</text>
</comment>
<dbReference type="AlphaFoldDB" id="A0A014PT83"/>
<dbReference type="PANTHER" id="PTHR40788:SF2">
    <property type="entry name" value="CLR5 DOMAIN-CONTAINING PROTEIN"/>
    <property type="match status" value="1"/>
</dbReference>
<evidence type="ECO:0000313" key="2">
    <source>
        <dbReference type="EMBL" id="EXV01491.1"/>
    </source>
</evidence>
<dbReference type="HOGENOM" id="CLU_019062_0_0_1"/>